<dbReference type="SUPFAM" id="SSF56300">
    <property type="entry name" value="Metallo-dependent phosphatases"/>
    <property type="match status" value="1"/>
</dbReference>
<keyword evidence="3" id="KW-0472">Membrane</keyword>
<protein>
    <submittedName>
        <fullName evidence="5">Metallophosphoesterase</fullName>
    </submittedName>
</protein>
<dbReference type="Gene3D" id="3.60.21.10">
    <property type="match status" value="1"/>
</dbReference>
<keyword evidence="3" id="KW-1133">Transmembrane helix</keyword>
<dbReference type="Pfam" id="PF00149">
    <property type="entry name" value="Metallophos"/>
    <property type="match status" value="1"/>
</dbReference>
<name>A0ABY6LX88_9FLAO</name>
<evidence type="ECO:0000256" key="2">
    <source>
        <dbReference type="ARBA" id="ARBA00022801"/>
    </source>
</evidence>
<accession>A0ABY6LX88</accession>
<gene>
    <name evidence="5" type="ORF">K5I29_09710</name>
</gene>
<evidence type="ECO:0000259" key="4">
    <source>
        <dbReference type="Pfam" id="PF00149"/>
    </source>
</evidence>
<evidence type="ECO:0000256" key="3">
    <source>
        <dbReference type="SAM" id="Phobius"/>
    </source>
</evidence>
<dbReference type="PANTHER" id="PTHR31302:SF31">
    <property type="entry name" value="PHOSPHODIESTERASE YAEI"/>
    <property type="match status" value="1"/>
</dbReference>
<feature type="transmembrane region" description="Helical" evidence="3">
    <location>
        <begin position="62"/>
        <end position="85"/>
    </location>
</feature>
<proteinExistence type="predicted"/>
<feature type="domain" description="Calcineurin-like phosphoesterase" evidence="4">
    <location>
        <begin position="164"/>
        <end position="345"/>
    </location>
</feature>
<dbReference type="InterPro" id="IPR029052">
    <property type="entry name" value="Metallo-depent_PP-like"/>
</dbReference>
<dbReference type="PANTHER" id="PTHR31302">
    <property type="entry name" value="TRANSMEMBRANE PROTEIN WITH METALLOPHOSPHOESTERASE DOMAIN-RELATED"/>
    <property type="match status" value="1"/>
</dbReference>
<organism evidence="5 6">
    <name type="scientific">Flavobacterium agricola</name>
    <dbReference type="NCBI Taxonomy" id="2870839"/>
    <lineage>
        <taxon>Bacteria</taxon>
        <taxon>Pseudomonadati</taxon>
        <taxon>Bacteroidota</taxon>
        <taxon>Flavobacteriia</taxon>
        <taxon>Flavobacteriales</taxon>
        <taxon>Flavobacteriaceae</taxon>
        <taxon>Flavobacterium</taxon>
    </lineage>
</organism>
<feature type="transmembrane region" description="Helical" evidence="3">
    <location>
        <begin position="118"/>
        <end position="140"/>
    </location>
</feature>
<keyword evidence="3" id="KW-0812">Transmembrane</keyword>
<evidence type="ECO:0000313" key="5">
    <source>
        <dbReference type="EMBL" id="UYW00781.1"/>
    </source>
</evidence>
<dbReference type="InterPro" id="IPR051158">
    <property type="entry name" value="Metallophosphoesterase_sf"/>
</dbReference>
<evidence type="ECO:0000256" key="1">
    <source>
        <dbReference type="ARBA" id="ARBA00022723"/>
    </source>
</evidence>
<dbReference type="EMBL" id="CP081495">
    <property type="protein sequence ID" value="UYW00781.1"/>
    <property type="molecule type" value="Genomic_DNA"/>
</dbReference>
<dbReference type="Proteomes" id="UP001163328">
    <property type="component" value="Chromosome"/>
</dbReference>
<keyword evidence="2" id="KW-0378">Hydrolase</keyword>
<sequence>MFYVFLLTFIAVTDIYAYQLFKLFVKNKRARQFYIVFTLVVLGYLIYSFFTYNRVTGQNPKSLLAIGIFLTFYIPKLWIAIFLLAEDIFRVLFGLFKLNKFSRLKNNVSDFLPRRSKLFGYLALLAAAIHFGAFVHGIVYGRYKFRVIEQEVFLKNLPQSFDGFKVLQISDMHLGSLDNEVEIAKAIELINAQEFDLFVFTGDLVNNKATETERWIPFIKQIKMPKYGKYSVLGNHDYGMYVKFDSEQQKAANFEAIKDSHQKMDFNLLLNEHVYLNNASDSIALLGVENWGARFGEQGDITKAGQGVAPSDFKLVLSHDPSHFDLILSQSDVWYDLTLSGHTHGFQFGFELPNGFQWSPVSYVYKHWGGLYEQNERFIYVNRGFGYHGYPGRVGVWPEITVLTLRTLK</sequence>
<dbReference type="RefSeq" id="WP_264432889.1">
    <property type="nucleotide sequence ID" value="NZ_CP081495.1"/>
</dbReference>
<dbReference type="InterPro" id="IPR004843">
    <property type="entry name" value="Calcineurin-like_PHP"/>
</dbReference>
<reference evidence="5" key="1">
    <citation type="submission" date="2021-08" db="EMBL/GenBank/DDBJ databases">
        <title>Flavobacterium sp. strain CC-SYL302.</title>
        <authorList>
            <person name="Lin S.-Y."/>
            <person name="Lee T.-H."/>
            <person name="Young C.-C."/>
        </authorList>
    </citation>
    <scope>NUCLEOTIDE SEQUENCE</scope>
    <source>
        <strain evidence="5">CC-SYL302</strain>
    </source>
</reference>
<evidence type="ECO:0000313" key="6">
    <source>
        <dbReference type="Proteomes" id="UP001163328"/>
    </source>
</evidence>
<keyword evidence="6" id="KW-1185">Reference proteome</keyword>
<feature type="transmembrane region" description="Helical" evidence="3">
    <location>
        <begin position="33"/>
        <end position="50"/>
    </location>
</feature>
<dbReference type="CDD" id="cd07385">
    <property type="entry name" value="MPP_YkuE_C"/>
    <property type="match status" value="1"/>
</dbReference>
<keyword evidence="1" id="KW-0479">Metal-binding</keyword>